<reference evidence="2" key="1">
    <citation type="journal article" date="2015" name="Genome Announc.">
        <title>Draft Genome Sequence of Anaerolineae Strain TC1, a Novel Isolate from a Methanogenic Wastewater Treatment System.</title>
        <authorList>
            <person name="Matsuura N."/>
            <person name="Tourlousse D.M."/>
            <person name="Sun L."/>
            <person name="Toyonaga M."/>
            <person name="Kuroda K."/>
            <person name="Ohashi A."/>
            <person name="Cruz R."/>
            <person name="Yamaguchi T."/>
            <person name="Sekiguchi Y."/>
        </authorList>
    </citation>
    <scope>NUCLEOTIDE SEQUENCE [LARGE SCALE GENOMIC DNA]</scope>
    <source>
        <strain evidence="2">TC1</strain>
    </source>
</reference>
<feature type="signal peptide" evidence="1">
    <location>
        <begin position="1"/>
        <end position="22"/>
    </location>
</feature>
<dbReference type="STRING" id="1678840.ATC1_12217"/>
<dbReference type="EMBL" id="DF968180">
    <property type="protein sequence ID" value="GAP39683.1"/>
    <property type="molecule type" value="Genomic_DNA"/>
</dbReference>
<evidence type="ECO:0000256" key="1">
    <source>
        <dbReference type="SAM" id="SignalP"/>
    </source>
</evidence>
<evidence type="ECO:0000313" key="2">
    <source>
        <dbReference type="EMBL" id="GAP39683.1"/>
    </source>
</evidence>
<sequence length="216" mass="24987">MKLKSMILVLLALNLIAIPVFAENDSVTVKPGENYLCGSSFEISFPFEPSTVSMISRDLYKIFNLTEIHAKAEKGERLLQIRLQIRNLTPTIYKGLDPKSFQLAGYVRDRTLTYIPEIMEPYDFGDYETYVWYSPDHNEWSYLPPLRIEDILLVYRVNPILVNWEIHIAPRAKLGTSYDYGSAIYEPIELDPCDKVFRFTSIKNAETGEITKYVIQ</sequence>
<proteinExistence type="predicted"/>
<name>A0A0K8PAK5_9CHLR</name>
<gene>
    <name evidence="2" type="ORF">ATC1_12217</name>
</gene>
<dbReference type="Proteomes" id="UP000053370">
    <property type="component" value="Unassembled WGS sequence"/>
</dbReference>
<feature type="chain" id="PRO_5005513887" evidence="1">
    <location>
        <begin position="23"/>
        <end position="216"/>
    </location>
</feature>
<keyword evidence="1" id="KW-0732">Signal</keyword>
<evidence type="ECO:0000313" key="3">
    <source>
        <dbReference type="Proteomes" id="UP000053370"/>
    </source>
</evidence>
<protein>
    <submittedName>
        <fullName evidence="2">Uncharacterized protein</fullName>
    </submittedName>
</protein>
<dbReference type="AlphaFoldDB" id="A0A0K8PAK5"/>
<keyword evidence="3" id="KW-1185">Reference proteome</keyword>
<dbReference type="RefSeq" id="WP_062278338.1">
    <property type="nucleotide sequence ID" value="NZ_DF968180.1"/>
</dbReference>
<organism evidence="2">
    <name type="scientific">Flexilinea flocculi</name>
    <dbReference type="NCBI Taxonomy" id="1678840"/>
    <lineage>
        <taxon>Bacteria</taxon>
        <taxon>Bacillati</taxon>
        <taxon>Chloroflexota</taxon>
        <taxon>Anaerolineae</taxon>
        <taxon>Anaerolineales</taxon>
        <taxon>Anaerolineaceae</taxon>
        <taxon>Flexilinea</taxon>
    </lineage>
</organism>
<accession>A0A0K8PAK5</accession>